<sequence length="214" mass="24196">MSVKIKRVTLIAAILFSLAGLLGGVLLSQHFYFKKKIDVAEFHGTYLENPRTVNQFNLTGIDQKPFNNLSLQGHWTVVFFGFTNCGYLCPTTMAEISKMYKILEEKKVKNLPHVVMISIDPDRDTLEKLGHYVTSFNSTFYGARGNEEAIKLMTREMGIAYGKVAYKDNTDPKNYDVQHSGALMLFNPQGELNAFFTTPHHADLLAKDYMLLVS</sequence>
<dbReference type="InterPro" id="IPR003782">
    <property type="entry name" value="SCO1/SenC"/>
</dbReference>
<dbReference type="Proteomes" id="UP000032430">
    <property type="component" value="Chromosome I"/>
</dbReference>
<dbReference type="Gene3D" id="3.40.30.10">
    <property type="entry name" value="Glutaredoxin"/>
    <property type="match status" value="1"/>
</dbReference>
<dbReference type="SUPFAM" id="SSF52833">
    <property type="entry name" value="Thioredoxin-like"/>
    <property type="match status" value="1"/>
</dbReference>
<evidence type="ECO:0000256" key="4">
    <source>
        <dbReference type="PIRSR" id="PIRSR603782-2"/>
    </source>
</evidence>
<evidence type="ECO:0000313" key="7">
    <source>
        <dbReference type="Proteomes" id="UP000032430"/>
    </source>
</evidence>
<proteinExistence type="inferred from homology"/>
<evidence type="ECO:0000256" key="1">
    <source>
        <dbReference type="ARBA" id="ARBA00010996"/>
    </source>
</evidence>
<feature type="binding site" evidence="3">
    <location>
        <position position="85"/>
    </location>
    <ligand>
        <name>Cu cation</name>
        <dbReference type="ChEBI" id="CHEBI:23378"/>
    </ligand>
</feature>
<protein>
    <submittedName>
        <fullName evidence="6">Electron transport protein SCO1/SenC</fullName>
    </submittedName>
</protein>
<dbReference type="InterPro" id="IPR013766">
    <property type="entry name" value="Thioredoxin_domain"/>
</dbReference>
<keyword evidence="4" id="KW-1015">Disulfide bond</keyword>
<dbReference type="OrthoDB" id="9790194at2"/>
<dbReference type="InterPro" id="IPR036249">
    <property type="entry name" value="Thioredoxin-like_sf"/>
</dbReference>
<dbReference type="PANTHER" id="PTHR12151:SF25">
    <property type="entry name" value="LINALOOL DEHYDRATASE_ISOMERASE DOMAIN-CONTAINING PROTEIN"/>
    <property type="match status" value="1"/>
</dbReference>
<dbReference type="CDD" id="cd02968">
    <property type="entry name" value="SCO"/>
    <property type="match status" value="1"/>
</dbReference>
<name>A0A098G6J1_9GAMM</name>
<feature type="domain" description="Thioredoxin" evidence="5">
    <location>
        <begin position="47"/>
        <end position="214"/>
    </location>
</feature>
<dbReference type="STRING" id="1212491.LFA_2702"/>
<keyword evidence="3" id="KW-0479">Metal-binding</keyword>
<accession>A0A098G6J1</accession>
<evidence type="ECO:0000256" key="2">
    <source>
        <dbReference type="ARBA" id="ARBA00023008"/>
    </source>
</evidence>
<dbReference type="RefSeq" id="WP_045096463.1">
    <property type="nucleotide sequence ID" value="NZ_LN614827.1"/>
</dbReference>
<keyword evidence="2 3" id="KW-0186">Copper</keyword>
<dbReference type="HOGENOM" id="CLU_050131_3_2_6"/>
<keyword evidence="7" id="KW-1185">Reference proteome</keyword>
<evidence type="ECO:0000256" key="3">
    <source>
        <dbReference type="PIRSR" id="PIRSR603782-1"/>
    </source>
</evidence>
<dbReference type="KEGG" id="lfa:LFA_2702"/>
<organism evidence="6 7">
    <name type="scientific">Legionella fallonii LLAP-10</name>
    <dbReference type="NCBI Taxonomy" id="1212491"/>
    <lineage>
        <taxon>Bacteria</taxon>
        <taxon>Pseudomonadati</taxon>
        <taxon>Pseudomonadota</taxon>
        <taxon>Gammaproteobacteria</taxon>
        <taxon>Legionellales</taxon>
        <taxon>Legionellaceae</taxon>
        <taxon>Legionella</taxon>
    </lineage>
</organism>
<reference evidence="7" key="1">
    <citation type="submission" date="2014-09" db="EMBL/GenBank/DDBJ databases">
        <authorList>
            <person name="Gomez-Valero L."/>
        </authorList>
    </citation>
    <scope>NUCLEOTIDE SEQUENCE [LARGE SCALE GENOMIC DNA]</scope>
    <source>
        <strain evidence="7">ATCC700992</strain>
    </source>
</reference>
<dbReference type="GO" id="GO:0046872">
    <property type="term" value="F:metal ion binding"/>
    <property type="evidence" value="ECO:0007669"/>
    <property type="project" value="UniProtKB-KW"/>
</dbReference>
<dbReference type="Pfam" id="PF02630">
    <property type="entry name" value="SCO1-SenC"/>
    <property type="match status" value="1"/>
</dbReference>
<dbReference type="AlphaFoldDB" id="A0A098G6J1"/>
<evidence type="ECO:0000313" key="6">
    <source>
        <dbReference type="EMBL" id="CEG58067.1"/>
    </source>
</evidence>
<dbReference type="EMBL" id="LN614827">
    <property type="protein sequence ID" value="CEG58067.1"/>
    <property type="molecule type" value="Genomic_DNA"/>
</dbReference>
<feature type="disulfide bond" description="Redox-active" evidence="4">
    <location>
        <begin position="85"/>
        <end position="89"/>
    </location>
</feature>
<feature type="binding site" evidence="3">
    <location>
        <position position="179"/>
    </location>
    <ligand>
        <name>Cu cation</name>
        <dbReference type="ChEBI" id="CHEBI:23378"/>
    </ligand>
</feature>
<comment type="similarity">
    <text evidence="1">Belongs to the SCO1/2 family.</text>
</comment>
<dbReference type="PROSITE" id="PS51352">
    <property type="entry name" value="THIOREDOXIN_2"/>
    <property type="match status" value="1"/>
</dbReference>
<evidence type="ECO:0000259" key="5">
    <source>
        <dbReference type="PROSITE" id="PS51352"/>
    </source>
</evidence>
<dbReference type="PANTHER" id="PTHR12151">
    <property type="entry name" value="ELECTRON TRANSPORT PROTIN SCO1/SENC FAMILY MEMBER"/>
    <property type="match status" value="1"/>
</dbReference>
<feature type="binding site" evidence="3">
    <location>
        <position position="89"/>
    </location>
    <ligand>
        <name>Cu cation</name>
        <dbReference type="ChEBI" id="CHEBI:23378"/>
    </ligand>
</feature>
<gene>
    <name evidence="6" type="ORF">LFA_2702</name>
</gene>